<comment type="subcellular location">
    <subcellularLocation>
        <location evidence="1">Cell membrane</location>
        <topology evidence="1">Multi-pass membrane protein</topology>
    </subcellularLocation>
</comment>
<organism evidence="7 8">
    <name type="scientific">Anoxybacteroides tepidamans</name>
    <dbReference type="NCBI Taxonomy" id="265948"/>
    <lineage>
        <taxon>Bacteria</taxon>
        <taxon>Bacillati</taxon>
        <taxon>Bacillota</taxon>
        <taxon>Bacilli</taxon>
        <taxon>Bacillales</taxon>
        <taxon>Anoxybacillaceae</taxon>
        <taxon>Anoxybacteroides</taxon>
    </lineage>
</organism>
<evidence type="ECO:0000313" key="7">
    <source>
        <dbReference type="EMBL" id="MBB5323998.1"/>
    </source>
</evidence>
<feature type="transmembrane region" description="Helical" evidence="6">
    <location>
        <begin position="74"/>
        <end position="92"/>
    </location>
</feature>
<keyword evidence="4 6" id="KW-1133">Transmembrane helix</keyword>
<gene>
    <name evidence="7" type="ORF">HNQ34_001090</name>
</gene>
<dbReference type="PANTHER" id="PTHR40035">
    <property type="entry name" value="ATP SYNTHASE PROTEIN I"/>
    <property type="match status" value="1"/>
</dbReference>
<dbReference type="PANTHER" id="PTHR40035:SF1">
    <property type="entry name" value="ATP SYNTHASE PROTEIN I"/>
    <property type="match status" value="1"/>
</dbReference>
<keyword evidence="3 6" id="KW-0812">Transmembrane</keyword>
<accession>A0A7W8MUK8</accession>
<dbReference type="Pfam" id="PF03899">
    <property type="entry name" value="ATP-synt_I"/>
    <property type="match status" value="1"/>
</dbReference>
<evidence type="ECO:0000256" key="3">
    <source>
        <dbReference type="ARBA" id="ARBA00022692"/>
    </source>
</evidence>
<protein>
    <submittedName>
        <fullName evidence="7">ATP synthase protein I</fullName>
    </submittedName>
</protein>
<dbReference type="EMBL" id="JACHEP010000003">
    <property type="protein sequence ID" value="MBB5323998.1"/>
    <property type="molecule type" value="Genomic_DNA"/>
</dbReference>
<evidence type="ECO:0000256" key="5">
    <source>
        <dbReference type="ARBA" id="ARBA00023136"/>
    </source>
</evidence>
<dbReference type="RefSeq" id="WP_183252324.1">
    <property type="nucleotide sequence ID" value="NZ_JACHEP010000003.1"/>
</dbReference>
<dbReference type="Proteomes" id="UP000520011">
    <property type="component" value="Unassembled WGS sequence"/>
</dbReference>
<evidence type="ECO:0000256" key="1">
    <source>
        <dbReference type="ARBA" id="ARBA00004651"/>
    </source>
</evidence>
<comment type="caution">
    <text evidence="7">The sequence shown here is derived from an EMBL/GenBank/DDBJ whole genome shotgun (WGS) entry which is preliminary data.</text>
</comment>
<reference evidence="7 8" key="1">
    <citation type="submission" date="2020-08" db="EMBL/GenBank/DDBJ databases">
        <title>Genomic Encyclopedia of Type Strains, Phase IV (KMG-IV): sequencing the most valuable type-strain genomes for metagenomic binning, comparative biology and taxonomic classification.</title>
        <authorList>
            <person name="Goeker M."/>
        </authorList>
    </citation>
    <scope>NUCLEOTIDE SEQUENCE [LARGE SCALE GENOMIC DNA]</scope>
    <source>
        <strain evidence="7 8">DSM 16325</strain>
    </source>
</reference>
<dbReference type="InterPro" id="IPR005598">
    <property type="entry name" value="ATP_synth_I"/>
</dbReference>
<keyword evidence="5 6" id="KW-0472">Membrane</keyword>
<evidence type="ECO:0000256" key="6">
    <source>
        <dbReference type="SAM" id="Phobius"/>
    </source>
</evidence>
<name>A0A7W8MUK8_9BACL</name>
<proteinExistence type="predicted"/>
<keyword evidence="8" id="KW-1185">Reference proteome</keyword>
<dbReference type="GO" id="GO:0005886">
    <property type="term" value="C:plasma membrane"/>
    <property type="evidence" value="ECO:0007669"/>
    <property type="project" value="UniProtKB-SubCell"/>
</dbReference>
<evidence type="ECO:0000256" key="2">
    <source>
        <dbReference type="ARBA" id="ARBA00022475"/>
    </source>
</evidence>
<dbReference type="InterPro" id="IPR039072">
    <property type="entry name" value="ATP_synth_I_Bacilli"/>
</dbReference>
<evidence type="ECO:0000313" key="8">
    <source>
        <dbReference type="Proteomes" id="UP000520011"/>
    </source>
</evidence>
<feature type="transmembrane region" description="Helical" evidence="6">
    <location>
        <begin position="98"/>
        <end position="117"/>
    </location>
</feature>
<feature type="transmembrane region" description="Helical" evidence="6">
    <location>
        <begin position="34"/>
        <end position="53"/>
    </location>
</feature>
<sequence length="130" mass="15139">MEELQQMFQRQRKYMFYLLSVYTLGWGFTQYKIIFSSLILGTTISFYGLWILTRKTGHFVQAIIEGEKVRSLGTFSRMAAAGLAVLIVIRYPHYFSTIPVVLGLMTSYFVIIIDYFFGKIRKSDGKRGEY</sequence>
<evidence type="ECO:0000256" key="4">
    <source>
        <dbReference type="ARBA" id="ARBA00022989"/>
    </source>
</evidence>
<dbReference type="AlphaFoldDB" id="A0A7W8MUK8"/>
<feature type="transmembrane region" description="Helical" evidence="6">
    <location>
        <begin position="12"/>
        <end position="28"/>
    </location>
</feature>
<keyword evidence="2" id="KW-1003">Cell membrane</keyword>